<protein>
    <submittedName>
        <fullName evidence="1">Uncharacterized protein</fullName>
    </submittedName>
</protein>
<reference evidence="1 2" key="1">
    <citation type="journal article" date="2014" name="Agronomy (Basel)">
        <title>A Draft Genome Sequence for Ensete ventricosum, the Drought-Tolerant Tree Against Hunger.</title>
        <authorList>
            <person name="Harrison J."/>
            <person name="Moore K.A."/>
            <person name="Paszkiewicz K."/>
            <person name="Jones T."/>
            <person name="Grant M."/>
            <person name="Ambacheew D."/>
            <person name="Muzemil S."/>
            <person name="Studholme D.J."/>
        </authorList>
    </citation>
    <scope>NUCLEOTIDE SEQUENCE [LARGE SCALE GENOMIC DNA]</scope>
</reference>
<dbReference type="EMBL" id="AMZH03005834">
    <property type="protein sequence ID" value="RRT65377.1"/>
    <property type="molecule type" value="Genomic_DNA"/>
</dbReference>
<comment type="caution">
    <text evidence="1">The sequence shown here is derived from an EMBL/GenBank/DDBJ whole genome shotgun (WGS) entry which is preliminary data.</text>
</comment>
<accession>A0A426ZN09</accession>
<proteinExistence type="predicted"/>
<dbReference type="AlphaFoldDB" id="A0A426ZN09"/>
<sequence length="91" mass="9882">MLGIPNLSFSEDQISHADWYGLDPLIVDRSRFSLRPASDVSGAKFSILRVGKTTYGSRIASMPKARLYGDSLVGVFGVVHRAHRTIGSSST</sequence>
<gene>
    <name evidence="1" type="ORF">B296_00019285</name>
</gene>
<evidence type="ECO:0000313" key="1">
    <source>
        <dbReference type="EMBL" id="RRT65377.1"/>
    </source>
</evidence>
<dbReference type="Proteomes" id="UP000287651">
    <property type="component" value="Unassembled WGS sequence"/>
</dbReference>
<name>A0A426ZN09_ENSVE</name>
<organism evidence="1 2">
    <name type="scientific">Ensete ventricosum</name>
    <name type="common">Abyssinian banana</name>
    <name type="synonym">Musa ensete</name>
    <dbReference type="NCBI Taxonomy" id="4639"/>
    <lineage>
        <taxon>Eukaryota</taxon>
        <taxon>Viridiplantae</taxon>
        <taxon>Streptophyta</taxon>
        <taxon>Embryophyta</taxon>
        <taxon>Tracheophyta</taxon>
        <taxon>Spermatophyta</taxon>
        <taxon>Magnoliopsida</taxon>
        <taxon>Liliopsida</taxon>
        <taxon>Zingiberales</taxon>
        <taxon>Musaceae</taxon>
        <taxon>Ensete</taxon>
    </lineage>
</organism>
<evidence type="ECO:0000313" key="2">
    <source>
        <dbReference type="Proteomes" id="UP000287651"/>
    </source>
</evidence>